<protein>
    <submittedName>
        <fullName evidence="1">Uncharacterized protein</fullName>
    </submittedName>
</protein>
<evidence type="ECO:0000313" key="1">
    <source>
        <dbReference type="EMBL" id="CAI9543999.1"/>
    </source>
</evidence>
<dbReference type="EMBL" id="CATNWA010002893">
    <property type="protein sequence ID" value="CAI9543999.1"/>
    <property type="molecule type" value="Genomic_DNA"/>
</dbReference>
<name>A0ABN9B8V6_9NEOB</name>
<evidence type="ECO:0000313" key="2">
    <source>
        <dbReference type="Proteomes" id="UP001162483"/>
    </source>
</evidence>
<comment type="caution">
    <text evidence="1">The sequence shown here is derived from an EMBL/GenBank/DDBJ whole genome shotgun (WGS) entry which is preliminary data.</text>
</comment>
<accession>A0ABN9B8V6</accession>
<reference evidence="1" key="1">
    <citation type="submission" date="2023-05" db="EMBL/GenBank/DDBJ databases">
        <authorList>
            <person name="Stuckert A."/>
        </authorList>
    </citation>
    <scope>NUCLEOTIDE SEQUENCE</scope>
</reference>
<organism evidence="1 2">
    <name type="scientific">Staurois parvus</name>
    <dbReference type="NCBI Taxonomy" id="386267"/>
    <lineage>
        <taxon>Eukaryota</taxon>
        <taxon>Metazoa</taxon>
        <taxon>Chordata</taxon>
        <taxon>Craniata</taxon>
        <taxon>Vertebrata</taxon>
        <taxon>Euteleostomi</taxon>
        <taxon>Amphibia</taxon>
        <taxon>Batrachia</taxon>
        <taxon>Anura</taxon>
        <taxon>Neobatrachia</taxon>
        <taxon>Ranoidea</taxon>
        <taxon>Ranidae</taxon>
        <taxon>Staurois</taxon>
    </lineage>
</organism>
<proteinExistence type="predicted"/>
<keyword evidence="2" id="KW-1185">Reference proteome</keyword>
<gene>
    <name evidence="1" type="ORF">SPARVUS_LOCUS2396263</name>
</gene>
<sequence>VSVGGIVPHCALGGAPIIVPPSLVSVEESVKWEEVNSAPNIADQWGGPIVR</sequence>
<feature type="non-terminal residue" evidence="1">
    <location>
        <position position="1"/>
    </location>
</feature>
<dbReference type="Proteomes" id="UP001162483">
    <property type="component" value="Unassembled WGS sequence"/>
</dbReference>